<dbReference type="EMBL" id="UINC01029146">
    <property type="protein sequence ID" value="SVB11385.1"/>
    <property type="molecule type" value="Genomic_DNA"/>
</dbReference>
<proteinExistence type="predicted"/>
<evidence type="ECO:0000313" key="1">
    <source>
        <dbReference type="EMBL" id="SVB11385.1"/>
    </source>
</evidence>
<accession>A0A382BC66</accession>
<reference evidence="1" key="1">
    <citation type="submission" date="2018-05" db="EMBL/GenBank/DDBJ databases">
        <authorList>
            <person name="Lanie J.A."/>
            <person name="Ng W.-L."/>
            <person name="Kazmierczak K.M."/>
            <person name="Andrzejewski T.M."/>
            <person name="Davidsen T.M."/>
            <person name="Wayne K.J."/>
            <person name="Tettelin H."/>
            <person name="Glass J.I."/>
            <person name="Rusch D."/>
            <person name="Podicherti R."/>
            <person name="Tsui H.-C.T."/>
            <person name="Winkler M.E."/>
        </authorList>
    </citation>
    <scope>NUCLEOTIDE SEQUENCE</scope>
</reference>
<sequence>METIWPRLRRGAFGSCRFSTIHSLIAFAESHHTPAPKGLFYRLLFEYVNFVNHLAGTWDEWLYIEIHGTIRNLGEK</sequence>
<organism evidence="1">
    <name type="scientific">marine metagenome</name>
    <dbReference type="NCBI Taxonomy" id="408172"/>
    <lineage>
        <taxon>unclassified sequences</taxon>
        <taxon>metagenomes</taxon>
        <taxon>ecological metagenomes</taxon>
    </lineage>
</organism>
<dbReference type="AlphaFoldDB" id="A0A382BC66"/>
<name>A0A382BC66_9ZZZZ</name>
<gene>
    <name evidence="1" type="ORF">METZ01_LOCUS164239</name>
</gene>
<protein>
    <submittedName>
        <fullName evidence="1">Uncharacterized protein</fullName>
    </submittedName>
</protein>